<keyword evidence="3 6" id="KW-0812">Transmembrane</keyword>
<evidence type="ECO:0000313" key="7">
    <source>
        <dbReference type="EMBL" id="BDX03995.1"/>
    </source>
</evidence>
<protein>
    <submittedName>
        <fullName evidence="7">Teichoic acid transporter</fullName>
    </submittedName>
</protein>
<evidence type="ECO:0000256" key="3">
    <source>
        <dbReference type="ARBA" id="ARBA00022692"/>
    </source>
</evidence>
<evidence type="ECO:0000256" key="4">
    <source>
        <dbReference type="ARBA" id="ARBA00022989"/>
    </source>
</evidence>
<feature type="transmembrane region" description="Helical" evidence="6">
    <location>
        <begin position="90"/>
        <end position="116"/>
    </location>
</feature>
<gene>
    <name evidence="7" type="ORF">MACH16_27430</name>
</gene>
<feature type="transmembrane region" description="Helical" evidence="6">
    <location>
        <begin position="122"/>
        <end position="145"/>
    </location>
</feature>
<feature type="transmembrane region" description="Helical" evidence="6">
    <location>
        <begin position="325"/>
        <end position="350"/>
    </location>
</feature>
<evidence type="ECO:0000256" key="5">
    <source>
        <dbReference type="ARBA" id="ARBA00023136"/>
    </source>
</evidence>
<dbReference type="Proteomes" id="UP001307608">
    <property type="component" value="Chromosome"/>
</dbReference>
<dbReference type="EMBL" id="AP027271">
    <property type="protein sequence ID" value="BDX03995.1"/>
    <property type="molecule type" value="Genomic_DNA"/>
</dbReference>
<evidence type="ECO:0000256" key="1">
    <source>
        <dbReference type="ARBA" id="ARBA00004651"/>
    </source>
</evidence>
<evidence type="ECO:0000313" key="8">
    <source>
        <dbReference type="Proteomes" id="UP001307608"/>
    </source>
</evidence>
<keyword evidence="5 6" id="KW-0472">Membrane</keyword>
<dbReference type="PANTHER" id="PTHR30250:SF11">
    <property type="entry name" value="O-ANTIGEN TRANSPORTER-RELATED"/>
    <property type="match status" value="1"/>
</dbReference>
<dbReference type="RefSeq" id="WP_338268926.1">
    <property type="nucleotide sequence ID" value="NZ_AP027271.1"/>
</dbReference>
<keyword evidence="2" id="KW-1003">Cell membrane</keyword>
<dbReference type="InterPro" id="IPR050833">
    <property type="entry name" value="Poly_Biosynth_Transport"/>
</dbReference>
<keyword evidence="4 6" id="KW-1133">Transmembrane helix</keyword>
<feature type="transmembrane region" description="Helical" evidence="6">
    <location>
        <begin position="265"/>
        <end position="282"/>
    </location>
</feature>
<dbReference type="Pfam" id="PF01943">
    <property type="entry name" value="Polysacc_synt"/>
    <property type="match status" value="1"/>
</dbReference>
<sequence length="415" mass="47256">MIRKLINTEDKRRLVGNFFSLIVLRGFQFLIPLITLPYLVRTIGLDNFGLVNFALSLALYFGAVIQFGFGVTATREIARNRDDKVKLSKIYSVTLTASFLLALISAITFGLIVMVFDRFNQYLYLYLFTMLFVIFQSLFPIWFFQGVEKMKYITFLSLGTSVMFLISLFVFVRQEADFFLVPLLNAIAAFITFTMAIAIIKKQFKVNFIRPKIEDIKLTYQNGYHAFVSQLAPNLYNNSAVFLLGLFANNTLVGLYTAATKVIDAVISLAYILSNTFLPYLSRNLQSHKIFQDIMLASGTVLTIATYAMADWIARFLFSVDNIEIATYIQFLAICILLLFVTMTYGTNFLMLIGKDRVVKNIALYTSLFFFGIAFFIIPLWGIWGAIATLVGARLTMMLAIVLFYFKFKAQLQSI</sequence>
<dbReference type="PANTHER" id="PTHR30250">
    <property type="entry name" value="PST FAMILY PREDICTED COLANIC ACID TRANSPORTER"/>
    <property type="match status" value="1"/>
</dbReference>
<feature type="transmembrane region" description="Helical" evidence="6">
    <location>
        <begin position="240"/>
        <end position="259"/>
    </location>
</feature>
<feature type="transmembrane region" description="Helical" evidence="6">
    <location>
        <begin position="48"/>
        <end position="69"/>
    </location>
</feature>
<reference evidence="7 8" key="1">
    <citation type="submission" date="2023-01" db="EMBL/GenBank/DDBJ databases">
        <title>Complete genome sequence of Marinomonas pontica strain 200518_36.</title>
        <authorList>
            <person name="Ueki S."/>
            <person name="Gajardo G."/>
            <person name="Maruyama F."/>
        </authorList>
    </citation>
    <scope>NUCLEOTIDE SEQUENCE [LARGE SCALE GENOMIC DNA]</scope>
    <source>
        <strain evidence="7 8">200518_36</strain>
    </source>
</reference>
<accession>A0ABM8FFZ4</accession>
<evidence type="ECO:0000256" key="2">
    <source>
        <dbReference type="ARBA" id="ARBA00022475"/>
    </source>
</evidence>
<proteinExistence type="predicted"/>
<comment type="subcellular location">
    <subcellularLocation>
        <location evidence="1">Cell membrane</location>
        <topology evidence="1">Multi-pass membrane protein</topology>
    </subcellularLocation>
</comment>
<keyword evidence="8" id="KW-1185">Reference proteome</keyword>
<feature type="transmembrane region" description="Helical" evidence="6">
    <location>
        <begin position="294"/>
        <end position="313"/>
    </location>
</feature>
<feature type="transmembrane region" description="Helical" evidence="6">
    <location>
        <begin position="387"/>
        <end position="406"/>
    </location>
</feature>
<feature type="transmembrane region" description="Helical" evidence="6">
    <location>
        <begin position="14"/>
        <end position="36"/>
    </location>
</feature>
<feature type="transmembrane region" description="Helical" evidence="6">
    <location>
        <begin position="152"/>
        <end position="172"/>
    </location>
</feature>
<name>A0ABM8FFZ4_9GAMM</name>
<evidence type="ECO:0000256" key="6">
    <source>
        <dbReference type="SAM" id="Phobius"/>
    </source>
</evidence>
<feature type="transmembrane region" description="Helical" evidence="6">
    <location>
        <begin position="362"/>
        <end position="381"/>
    </location>
</feature>
<feature type="transmembrane region" description="Helical" evidence="6">
    <location>
        <begin position="178"/>
        <end position="200"/>
    </location>
</feature>
<organism evidence="7 8">
    <name type="scientific">Marinomonas pontica</name>
    <dbReference type="NCBI Taxonomy" id="264739"/>
    <lineage>
        <taxon>Bacteria</taxon>
        <taxon>Pseudomonadati</taxon>
        <taxon>Pseudomonadota</taxon>
        <taxon>Gammaproteobacteria</taxon>
        <taxon>Oceanospirillales</taxon>
        <taxon>Oceanospirillaceae</taxon>
        <taxon>Marinomonas</taxon>
    </lineage>
</organism>
<dbReference type="InterPro" id="IPR002797">
    <property type="entry name" value="Polysacc_synth"/>
</dbReference>